<sequence>MVGSCGCGGGGVVLGVDLLLFLLLVLRLIAEEVLHHLVPRLVHHLSPLRITAPSFPLNLPLADRSLAPPASRWLFVAAMPIRSSRDGRIPLLASGYRTV</sequence>
<evidence type="ECO:0000313" key="2">
    <source>
        <dbReference type="EMBL" id="RRT44264.1"/>
    </source>
</evidence>
<evidence type="ECO:0000313" key="3">
    <source>
        <dbReference type="Proteomes" id="UP000287651"/>
    </source>
</evidence>
<comment type="caution">
    <text evidence="2">The sequence shown here is derived from an EMBL/GenBank/DDBJ whole genome shotgun (WGS) entry which is preliminary data.</text>
</comment>
<keyword evidence="1" id="KW-1133">Transmembrane helix</keyword>
<dbReference type="EMBL" id="AMZH03016579">
    <property type="protein sequence ID" value="RRT44264.1"/>
    <property type="molecule type" value="Genomic_DNA"/>
</dbReference>
<protein>
    <submittedName>
        <fullName evidence="2">Uncharacterized protein</fullName>
    </submittedName>
</protein>
<organism evidence="2 3">
    <name type="scientific">Ensete ventricosum</name>
    <name type="common">Abyssinian banana</name>
    <name type="synonym">Musa ensete</name>
    <dbReference type="NCBI Taxonomy" id="4639"/>
    <lineage>
        <taxon>Eukaryota</taxon>
        <taxon>Viridiplantae</taxon>
        <taxon>Streptophyta</taxon>
        <taxon>Embryophyta</taxon>
        <taxon>Tracheophyta</taxon>
        <taxon>Spermatophyta</taxon>
        <taxon>Magnoliopsida</taxon>
        <taxon>Liliopsida</taxon>
        <taxon>Zingiberales</taxon>
        <taxon>Musaceae</taxon>
        <taxon>Ensete</taxon>
    </lineage>
</organism>
<keyword evidence="1" id="KW-0812">Transmembrane</keyword>
<reference evidence="2 3" key="1">
    <citation type="journal article" date="2014" name="Agronomy (Basel)">
        <title>A Draft Genome Sequence for Ensete ventricosum, the Drought-Tolerant Tree Against Hunger.</title>
        <authorList>
            <person name="Harrison J."/>
            <person name="Moore K.A."/>
            <person name="Paszkiewicz K."/>
            <person name="Jones T."/>
            <person name="Grant M."/>
            <person name="Ambacheew D."/>
            <person name="Muzemil S."/>
            <person name="Studholme D.J."/>
        </authorList>
    </citation>
    <scope>NUCLEOTIDE SEQUENCE [LARGE SCALE GENOMIC DNA]</scope>
</reference>
<dbReference type="AlphaFoldDB" id="A0A426XXT3"/>
<proteinExistence type="predicted"/>
<name>A0A426XXT3_ENSVE</name>
<dbReference type="Proteomes" id="UP000287651">
    <property type="component" value="Unassembled WGS sequence"/>
</dbReference>
<gene>
    <name evidence="2" type="ORF">B296_00042499</name>
</gene>
<evidence type="ECO:0000256" key="1">
    <source>
        <dbReference type="SAM" id="Phobius"/>
    </source>
</evidence>
<accession>A0A426XXT3</accession>
<keyword evidence="1" id="KW-0472">Membrane</keyword>
<feature type="transmembrane region" description="Helical" evidence="1">
    <location>
        <begin position="12"/>
        <end position="30"/>
    </location>
</feature>